<dbReference type="OrthoDB" id="9814654at2"/>
<evidence type="ECO:0000259" key="5">
    <source>
        <dbReference type="PROSITE" id="PS50199"/>
    </source>
</evidence>
<gene>
    <name evidence="6" type="ORF">Poly51_52200</name>
</gene>
<keyword evidence="4" id="KW-0472">Membrane</keyword>
<dbReference type="SUPFAM" id="SSF54913">
    <property type="entry name" value="GlnB-like"/>
    <property type="match status" value="1"/>
</dbReference>
<evidence type="ECO:0000313" key="6">
    <source>
        <dbReference type="EMBL" id="TWU47420.1"/>
    </source>
</evidence>
<evidence type="ECO:0000256" key="3">
    <source>
        <dbReference type="ARBA" id="ARBA00022833"/>
    </source>
</evidence>
<dbReference type="AlphaFoldDB" id="A0A5C6EFQ6"/>
<reference evidence="6 7" key="1">
    <citation type="submission" date="2019-02" db="EMBL/GenBank/DDBJ databases">
        <title>Deep-cultivation of Planctomycetes and their phenomic and genomic characterization uncovers novel biology.</title>
        <authorList>
            <person name="Wiegand S."/>
            <person name="Jogler M."/>
            <person name="Boedeker C."/>
            <person name="Pinto D."/>
            <person name="Vollmers J."/>
            <person name="Rivas-Marin E."/>
            <person name="Kohn T."/>
            <person name="Peeters S.H."/>
            <person name="Heuer A."/>
            <person name="Rast P."/>
            <person name="Oberbeckmann S."/>
            <person name="Bunk B."/>
            <person name="Jeske O."/>
            <person name="Meyerdierks A."/>
            <person name="Storesund J.E."/>
            <person name="Kallscheuer N."/>
            <person name="Luecker S."/>
            <person name="Lage O.M."/>
            <person name="Pohl T."/>
            <person name="Merkel B.J."/>
            <person name="Hornburger P."/>
            <person name="Mueller R.-W."/>
            <person name="Bruemmer F."/>
            <person name="Labrenz M."/>
            <person name="Spormann A.M."/>
            <person name="Op Den Camp H."/>
            <person name="Overmann J."/>
            <person name="Amann R."/>
            <person name="Jetten M.S.M."/>
            <person name="Mascher T."/>
            <person name="Medema M.H."/>
            <person name="Devos D.P."/>
            <person name="Kaster A.-K."/>
            <person name="Ovreas L."/>
            <person name="Rohde M."/>
            <person name="Galperin M.Y."/>
            <person name="Jogler C."/>
        </authorList>
    </citation>
    <scope>NUCLEOTIDE SEQUENCE [LARGE SCALE GENOMIC DNA]</scope>
    <source>
        <strain evidence="6 7">Poly51</strain>
    </source>
</reference>
<protein>
    <recommendedName>
        <fullName evidence="5">RanBP2-type domain-containing protein</fullName>
    </recommendedName>
</protein>
<dbReference type="PROSITE" id="PS50199">
    <property type="entry name" value="ZF_RANBP2_2"/>
    <property type="match status" value="1"/>
</dbReference>
<dbReference type="Proteomes" id="UP000318288">
    <property type="component" value="Unassembled WGS sequence"/>
</dbReference>
<organism evidence="6 7">
    <name type="scientific">Rubripirellula tenax</name>
    <dbReference type="NCBI Taxonomy" id="2528015"/>
    <lineage>
        <taxon>Bacteria</taxon>
        <taxon>Pseudomonadati</taxon>
        <taxon>Planctomycetota</taxon>
        <taxon>Planctomycetia</taxon>
        <taxon>Pirellulales</taxon>
        <taxon>Pirellulaceae</taxon>
        <taxon>Rubripirellula</taxon>
    </lineage>
</organism>
<dbReference type="GO" id="GO:0008270">
    <property type="term" value="F:zinc ion binding"/>
    <property type="evidence" value="ECO:0007669"/>
    <property type="project" value="UniProtKB-KW"/>
</dbReference>
<dbReference type="Gene3D" id="2.30.30.380">
    <property type="entry name" value="Zn-finger domain of Sec23/24"/>
    <property type="match status" value="1"/>
</dbReference>
<evidence type="ECO:0000313" key="7">
    <source>
        <dbReference type="Proteomes" id="UP000318288"/>
    </source>
</evidence>
<evidence type="ECO:0000256" key="4">
    <source>
        <dbReference type="SAM" id="Phobius"/>
    </source>
</evidence>
<keyword evidence="1" id="KW-0479">Metal-binding</keyword>
<dbReference type="PROSITE" id="PS01358">
    <property type="entry name" value="ZF_RANBP2_1"/>
    <property type="match status" value="1"/>
</dbReference>
<proteinExistence type="predicted"/>
<dbReference type="RefSeq" id="WP_146461201.1">
    <property type="nucleotide sequence ID" value="NZ_SJPW01000007.1"/>
</dbReference>
<dbReference type="InterPro" id="IPR011322">
    <property type="entry name" value="N-reg_PII-like_a/b"/>
</dbReference>
<feature type="domain" description="RanBP2-type" evidence="5">
    <location>
        <begin position="78"/>
        <end position="107"/>
    </location>
</feature>
<dbReference type="InterPro" id="IPR036443">
    <property type="entry name" value="Znf_RanBP2_sf"/>
</dbReference>
<evidence type="ECO:0000256" key="2">
    <source>
        <dbReference type="ARBA" id="ARBA00022771"/>
    </source>
</evidence>
<evidence type="ECO:0000256" key="1">
    <source>
        <dbReference type="ARBA" id="ARBA00022723"/>
    </source>
</evidence>
<keyword evidence="4" id="KW-0812">Transmembrane</keyword>
<sequence>MSTKNRILHVYTDGFEAEIVRDRLAAAGIQAFVVGTDMATALSLGGAGTIQGVRLEVSPADYDLAIETLVDDDRRLREAGYWKCGRCSEPNQPAFELCWSCNKPRSDDDERIQADLSDFEPPSAQASDFDAIEVPTQAPLPTEDGNPYRPVLMDDRDGHTHEARYAPGFNEDELDDKVRRALVAACASTMLLPPLSSAYVISLLWRLPPAAYGHPSRRRRINAAWWITMLGLIIGVAYLSLFFG</sequence>
<name>A0A5C6EFQ6_9BACT</name>
<dbReference type="Gene3D" id="3.30.70.790">
    <property type="entry name" value="UreE, C-terminal domain"/>
    <property type="match status" value="1"/>
</dbReference>
<dbReference type="InterPro" id="IPR001876">
    <property type="entry name" value="Znf_RanBP2"/>
</dbReference>
<keyword evidence="2" id="KW-0863">Zinc-finger</keyword>
<accession>A0A5C6EFQ6</accession>
<keyword evidence="3" id="KW-0862">Zinc</keyword>
<dbReference type="EMBL" id="SJPW01000007">
    <property type="protein sequence ID" value="TWU47420.1"/>
    <property type="molecule type" value="Genomic_DNA"/>
</dbReference>
<comment type="caution">
    <text evidence="6">The sequence shown here is derived from an EMBL/GenBank/DDBJ whole genome shotgun (WGS) entry which is preliminary data.</text>
</comment>
<keyword evidence="7" id="KW-1185">Reference proteome</keyword>
<dbReference type="SUPFAM" id="SSF90209">
    <property type="entry name" value="Ran binding protein zinc finger-like"/>
    <property type="match status" value="1"/>
</dbReference>
<keyword evidence="4" id="KW-1133">Transmembrane helix</keyword>
<feature type="transmembrane region" description="Helical" evidence="4">
    <location>
        <begin position="225"/>
        <end position="243"/>
    </location>
</feature>